<evidence type="ECO:0000313" key="1">
    <source>
        <dbReference type="EMBL" id="KAG6474809.1"/>
    </source>
</evidence>
<protein>
    <submittedName>
        <fullName evidence="1">Uncharacterized protein</fullName>
    </submittedName>
</protein>
<dbReference type="AlphaFoldDB" id="A0A8J5CF84"/>
<reference evidence="1 2" key="1">
    <citation type="submission" date="2020-08" db="EMBL/GenBank/DDBJ databases">
        <title>Plant Genome Project.</title>
        <authorList>
            <person name="Zhang R.-G."/>
        </authorList>
    </citation>
    <scope>NUCLEOTIDE SEQUENCE [LARGE SCALE GENOMIC DNA]</scope>
    <source>
        <tissue evidence="1">Rhizome</tissue>
    </source>
</reference>
<keyword evidence="2" id="KW-1185">Reference proteome</keyword>
<gene>
    <name evidence="1" type="ORF">ZIOFF_064024</name>
</gene>
<dbReference type="Proteomes" id="UP000734854">
    <property type="component" value="Unassembled WGS sequence"/>
</dbReference>
<evidence type="ECO:0000313" key="2">
    <source>
        <dbReference type="Proteomes" id="UP000734854"/>
    </source>
</evidence>
<comment type="caution">
    <text evidence="1">The sequence shown here is derived from an EMBL/GenBank/DDBJ whole genome shotgun (WGS) entry which is preliminary data.</text>
</comment>
<organism evidence="1 2">
    <name type="scientific">Zingiber officinale</name>
    <name type="common">Ginger</name>
    <name type="synonym">Amomum zingiber</name>
    <dbReference type="NCBI Taxonomy" id="94328"/>
    <lineage>
        <taxon>Eukaryota</taxon>
        <taxon>Viridiplantae</taxon>
        <taxon>Streptophyta</taxon>
        <taxon>Embryophyta</taxon>
        <taxon>Tracheophyta</taxon>
        <taxon>Spermatophyta</taxon>
        <taxon>Magnoliopsida</taxon>
        <taxon>Liliopsida</taxon>
        <taxon>Zingiberales</taxon>
        <taxon>Zingiberaceae</taxon>
        <taxon>Zingiber</taxon>
    </lineage>
</organism>
<dbReference type="EMBL" id="JACMSC010000018">
    <property type="protein sequence ID" value="KAG6474809.1"/>
    <property type="molecule type" value="Genomic_DNA"/>
</dbReference>
<sequence length="106" mass="11803">MALPHSEVVLLAAKANDNAVRSCLLLYKWFPVSSTPIDGSRPIVGTPAEEVLICTGQGSFRAGIDRVLICTNFSIKRYSVTMKFTPLNLDQNLKQYWFSGFARMFA</sequence>
<name>A0A8J5CF84_ZINOF</name>
<accession>A0A8J5CF84</accession>
<proteinExistence type="predicted"/>